<feature type="compositionally biased region" description="Basic residues" evidence="1">
    <location>
        <begin position="56"/>
        <end position="65"/>
    </location>
</feature>
<accession>A0A0N4ZXL9</accession>
<proteinExistence type="predicted"/>
<sequence length="91" mass="9427">MAPDSHPSLPDPPAGFRGGPGQFGRAGVLDPGRATRAGRAGAGSSLYRRGSGPRGAGRRRRHGPGRRGPCAICARDDRLAGHFLPMKWGGT</sequence>
<dbReference type="AlphaFoldDB" id="A0A0N4ZXL9"/>
<evidence type="ECO:0000256" key="1">
    <source>
        <dbReference type="SAM" id="MobiDB-lite"/>
    </source>
</evidence>
<name>A0A0N4ZXL9_PARTI</name>
<protein>
    <submittedName>
        <fullName evidence="3">Uncharacterized protein</fullName>
    </submittedName>
</protein>
<feature type="region of interest" description="Disordered" evidence="1">
    <location>
        <begin position="1"/>
        <end position="71"/>
    </location>
</feature>
<reference evidence="3" key="1">
    <citation type="submission" date="2016-03" db="UniProtKB">
        <authorList>
            <consortium name="WormBaseParasite"/>
        </authorList>
    </citation>
    <scope>IDENTIFICATION</scope>
</reference>
<keyword evidence="2" id="KW-1185">Reference proteome</keyword>
<evidence type="ECO:0000313" key="2">
    <source>
        <dbReference type="Proteomes" id="UP000038045"/>
    </source>
</evidence>
<dbReference type="WBParaSite" id="PTRK_0001342800.1">
    <property type="protein sequence ID" value="PTRK_0001342800.1"/>
    <property type="gene ID" value="PTRK_0001342800"/>
</dbReference>
<feature type="compositionally biased region" description="Low complexity" evidence="1">
    <location>
        <begin position="32"/>
        <end position="50"/>
    </location>
</feature>
<evidence type="ECO:0000313" key="3">
    <source>
        <dbReference type="WBParaSite" id="PTRK_0001342800.1"/>
    </source>
</evidence>
<organism evidence="2 3">
    <name type="scientific">Parastrongyloides trichosuri</name>
    <name type="common">Possum-specific nematode worm</name>
    <dbReference type="NCBI Taxonomy" id="131310"/>
    <lineage>
        <taxon>Eukaryota</taxon>
        <taxon>Metazoa</taxon>
        <taxon>Ecdysozoa</taxon>
        <taxon>Nematoda</taxon>
        <taxon>Chromadorea</taxon>
        <taxon>Rhabditida</taxon>
        <taxon>Tylenchina</taxon>
        <taxon>Panagrolaimomorpha</taxon>
        <taxon>Strongyloidoidea</taxon>
        <taxon>Strongyloididae</taxon>
        <taxon>Parastrongyloides</taxon>
    </lineage>
</organism>
<dbReference type="Proteomes" id="UP000038045">
    <property type="component" value="Unplaced"/>
</dbReference>